<organism evidence="8 9">
    <name type="scientific">Papiliotrema laurentii</name>
    <name type="common">Cryptococcus laurentii</name>
    <dbReference type="NCBI Taxonomy" id="5418"/>
    <lineage>
        <taxon>Eukaryota</taxon>
        <taxon>Fungi</taxon>
        <taxon>Dikarya</taxon>
        <taxon>Basidiomycota</taxon>
        <taxon>Agaricomycotina</taxon>
        <taxon>Tremellomycetes</taxon>
        <taxon>Tremellales</taxon>
        <taxon>Rhynchogastremaceae</taxon>
        <taxon>Papiliotrema</taxon>
    </lineage>
</organism>
<feature type="compositionally biased region" description="Polar residues" evidence="6">
    <location>
        <begin position="775"/>
        <end position="788"/>
    </location>
</feature>
<comment type="caution">
    <text evidence="8">The sequence shown here is derived from an EMBL/GenBank/DDBJ whole genome shotgun (WGS) entry which is preliminary data.</text>
</comment>
<dbReference type="CDD" id="cd12148">
    <property type="entry name" value="fungal_TF_MHR"/>
    <property type="match status" value="1"/>
</dbReference>
<dbReference type="PANTHER" id="PTHR31845">
    <property type="entry name" value="FINGER DOMAIN PROTEIN, PUTATIVE-RELATED"/>
    <property type="match status" value="1"/>
</dbReference>
<dbReference type="Gene3D" id="4.10.240.10">
    <property type="entry name" value="Zn(2)-C6 fungal-type DNA-binding domain"/>
    <property type="match status" value="1"/>
</dbReference>
<gene>
    <name evidence="8" type="ORF">DB88DRAFT_160170</name>
</gene>
<dbReference type="SUPFAM" id="SSF57701">
    <property type="entry name" value="Zn2/Cys6 DNA-binding domain"/>
    <property type="match status" value="1"/>
</dbReference>
<feature type="compositionally biased region" description="Pro residues" evidence="6">
    <location>
        <begin position="137"/>
        <end position="148"/>
    </location>
</feature>
<dbReference type="PROSITE" id="PS50048">
    <property type="entry name" value="ZN2_CY6_FUNGAL_2"/>
    <property type="match status" value="1"/>
</dbReference>
<evidence type="ECO:0000256" key="6">
    <source>
        <dbReference type="SAM" id="MobiDB-lite"/>
    </source>
</evidence>
<feature type="domain" description="Zn(2)-C6 fungal-type" evidence="7">
    <location>
        <begin position="30"/>
        <end position="61"/>
    </location>
</feature>
<feature type="region of interest" description="Disordered" evidence="6">
    <location>
        <begin position="696"/>
        <end position="749"/>
    </location>
</feature>
<dbReference type="SMART" id="SM00066">
    <property type="entry name" value="GAL4"/>
    <property type="match status" value="1"/>
</dbReference>
<dbReference type="InterPro" id="IPR036864">
    <property type="entry name" value="Zn2-C6_fun-type_DNA-bd_sf"/>
</dbReference>
<evidence type="ECO:0000313" key="8">
    <source>
        <dbReference type="EMBL" id="KAK1926349.1"/>
    </source>
</evidence>
<feature type="region of interest" description="Disordered" evidence="6">
    <location>
        <begin position="775"/>
        <end position="794"/>
    </location>
</feature>
<feature type="region of interest" description="Disordered" evidence="6">
    <location>
        <begin position="1"/>
        <end position="29"/>
    </location>
</feature>
<keyword evidence="2" id="KW-0805">Transcription regulation</keyword>
<dbReference type="EMBL" id="JAODAN010000002">
    <property type="protein sequence ID" value="KAK1926349.1"/>
    <property type="molecule type" value="Genomic_DNA"/>
</dbReference>
<dbReference type="Proteomes" id="UP001182556">
    <property type="component" value="Unassembled WGS sequence"/>
</dbReference>
<feature type="region of interest" description="Disordered" evidence="6">
    <location>
        <begin position="104"/>
        <end position="224"/>
    </location>
</feature>
<dbReference type="InterPro" id="IPR051089">
    <property type="entry name" value="prtT"/>
</dbReference>
<evidence type="ECO:0000256" key="2">
    <source>
        <dbReference type="ARBA" id="ARBA00023015"/>
    </source>
</evidence>
<keyword evidence="4" id="KW-0804">Transcription</keyword>
<dbReference type="GO" id="GO:0005634">
    <property type="term" value="C:nucleus"/>
    <property type="evidence" value="ECO:0007669"/>
    <property type="project" value="UniProtKB-SubCell"/>
</dbReference>
<dbReference type="InterPro" id="IPR001138">
    <property type="entry name" value="Zn2Cys6_DnaBD"/>
</dbReference>
<dbReference type="PANTHER" id="PTHR31845:SF17">
    <property type="entry name" value="ZN(II)2CYS6 TRANSCRIPTION FACTOR (EUROFUNG)"/>
    <property type="match status" value="1"/>
</dbReference>
<keyword evidence="5" id="KW-0539">Nucleus</keyword>
<protein>
    <recommendedName>
        <fullName evidence="7">Zn(2)-C6 fungal-type domain-containing protein</fullName>
    </recommendedName>
</protein>
<dbReference type="CDD" id="cd00067">
    <property type="entry name" value="GAL4"/>
    <property type="match status" value="1"/>
</dbReference>
<feature type="region of interest" description="Disordered" evidence="6">
    <location>
        <begin position="237"/>
        <end position="281"/>
    </location>
</feature>
<feature type="compositionally biased region" description="Acidic residues" evidence="6">
    <location>
        <begin position="11"/>
        <end position="20"/>
    </location>
</feature>
<sequence>MNDTKISRSPDDDEQSQGDEAEGRKQSNRACDYCHRMKMKCIGKEDPPCRRCKQGGHLCTFDGPRKSKSSRVEDRLRFVESQMGSMQGALEELLRLQRAALPSFQAAQPTQPHQQYANPPPVDPSVRSGTVTQGSFAPPPPPPPPEYPTPQTMLSLESFLNPTQTSPKPSVPSTTGPDPYFAQQLPPWNREDLPRSKTTTRPTTSSDDEDDNDPVTSNTDRDWDNMFYLAEAARLESDGHVGPHEKEAEPSLLPPKRSIGEGPNVAEGSRKRRRKSKFPTEDEFAEIKRNLPLERGDFVHQFADCITLGFCSVEKAREMYNLFMEGSLMYMPCFDPEIDTFESLRNRSPFCITTLVMVGAKVLDAAGPVSDLQRLCREHAEKIGMSTLFSPVARIEVVQAMIVLASWGDTSWRPGGHALRMAMDMGLYRCLPLLIQSGMGKGRTPAELQEEYALVVGTRVWLTVFKMEFEMAFNLSRPAFFSGEETIRNCREFLKHPLAVRNDSRLVAACELLASRAALHQPFAIVPNASSIPDLDEKLVHHDKVSEEWFRYWDSYYEAQGLDKGNFLREALVSGLCGAQLFTNSRILHGVRNKQDVARMPEHRRQRLIKARKSAETLIDMCLRGKQYTKNFAFANLYTHLHIAFAARCLIRLTSLVPEGANTRQIGRDVERVAQVLTRVPGFQFAQHLREVLGRARRQKVLPPPSKPASPASRPVALPPMTQTPNIFGETPPGALSSDPGSAPGYSFGVSPTVDAHPFDFSYAEQLFSGDMSLNMQDNGPSQSNGWNADSWFPFPPLDADGHTQQTDAPSSLADANAFGAMFTDNGQSWW</sequence>
<dbReference type="GO" id="GO:0000981">
    <property type="term" value="F:DNA-binding transcription factor activity, RNA polymerase II-specific"/>
    <property type="evidence" value="ECO:0007669"/>
    <property type="project" value="InterPro"/>
</dbReference>
<evidence type="ECO:0000256" key="4">
    <source>
        <dbReference type="ARBA" id="ARBA00023163"/>
    </source>
</evidence>
<feature type="compositionally biased region" description="Basic and acidic residues" evidence="6">
    <location>
        <begin position="1"/>
        <end position="10"/>
    </location>
</feature>
<dbReference type="AlphaFoldDB" id="A0AAD9L8J2"/>
<evidence type="ECO:0000259" key="7">
    <source>
        <dbReference type="PROSITE" id="PS50048"/>
    </source>
</evidence>
<keyword evidence="3" id="KW-0238">DNA-binding</keyword>
<evidence type="ECO:0000313" key="9">
    <source>
        <dbReference type="Proteomes" id="UP001182556"/>
    </source>
</evidence>
<feature type="compositionally biased region" description="Polar residues" evidence="6">
    <location>
        <begin position="151"/>
        <end position="176"/>
    </location>
</feature>
<evidence type="ECO:0000256" key="5">
    <source>
        <dbReference type="ARBA" id="ARBA00023242"/>
    </source>
</evidence>
<evidence type="ECO:0000256" key="1">
    <source>
        <dbReference type="ARBA" id="ARBA00004123"/>
    </source>
</evidence>
<feature type="compositionally biased region" description="Basic and acidic residues" evidence="6">
    <location>
        <begin position="237"/>
        <end position="249"/>
    </location>
</feature>
<dbReference type="Pfam" id="PF00172">
    <property type="entry name" value="Zn_clus"/>
    <property type="match status" value="1"/>
</dbReference>
<comment type="subcellular location">
    <subcellularLocation>
        <location evidence="1">Nucleus</location>
    </subcellularLocation>
</comment>
<dbReference type="PROSITE" id="PS00463">
    <property type="entry name" value="ZN2_CY6_FUNGAL_1"/>
    <property type="match status" value="1"/>
</dbReference>
<keyword evidence="9" id="KW-1185">Reference proteome</keyword>
<name>A0AAD9L8J2_PAPLA</name>
<accession>A0AAD9L8J2</accession>
<reference evidence="8" key="1">
    <citation type="submission" date="2023-02" db="EMBL/GenBank/DDBJ databases">
        <title>Identification and recombinant expression of a fungal hydrolase from Papiliotrema laurentii that hydrolyzes apple cutin and clears colloidal polyester polyurethane.</title>
        <authorList>
            <consortium name="DOE Joint Genome Institute"/>
            <person name="Roman V.A."/>
            <person name="Bojanowski C."/>
            <person name="Crable B.R."/>
            <person name="Wagner D.N."/>
            <person name="Hung C.S."/>
            <person name="Nadeau L.J."/>
            <person name="Schratz L."/>
            <person name="Haridas S."/>
            <person name="Pangilinan J."/>
            <person name="Lipzen A."/>
            <person name="Na H."/>
            <person name="Yan M."/>
            <person name="Ng V."/>
            <person name="Grigoriev I.V."/>
            <person name="Spatafora J.W."/>
            <person name="Barlow D."/>
            <person name="Biffinger J."/>
            <person name="Kelley-Loughnane N."/>
            <person name="Varaljay V.A."/>
            <person name="Crookes-Goodson W.J."/>
        </authorList>
    </citation>
    <scope>NUCLEOTIDE SEQUENCE</scope>
    <source>
        <strain evidence="8">5307AH</strain>
    </source>
</reference>
<dbReference type="GO" id="GO:0000976">
    <property type="term" value="F:transcription cis-regulatory region binding"/>
    <property type="evidence" value="ECO:0007669"/>
    <property type="project" value="TreeGrafter"/>
</dbReference>
<feature type="compositionally biased region" description="Polar residues" evidence="6">
    <location>
        <begin position="105"/>
        <end position="117"/>
    </location>
</feature>
<feature type="compositionally biased region" description="Low complexity" evidence="6">
    <location>
        <begin position="196"/>
        <end position="205"/>
    </location>
</feature>
<proteinExistence type="predicted"/>
<dbReference type="GO" id="GO:0008270">
    <property type="term" value="F:zinc ion binding"/>
    <property type="evidence" value="ECO:0007669"/>
    <property type="project" value="InterPro"/>
</dbReference>
<evidence type="ECO:0000256" key="3">
    <source>
        <dbReference type="ARBA" id="ARBA00023125"/>
    </source>
</evidence>